<gene>
    <name evidence="8" type="ORF">CARN2_2412</name>
</gene>
<dbReference type="GO" id="GO:0003677">
    <property type="term" value="F:DNA binding"/>
    <property type="evidence" value="ECO:0007669"/>
    <property type="project" value="UniProtKB-KW"/>
</dbReference>
<evidence type="ECO:0000256" key="6">
    <source>
        <dbReference type="ARBA" id="ARBA00023296"/>
    </source>
</evidence>
<evidence type="ECO:0000256" key="3">
    <source>
        <dbReference type="ARBA" id="ARBA00023125"/>
    </source>
</evidence>
<dbReference type="Gene3D" id="1.10.150.130">
    <property type="match status" value="1"/>
</dbReference>
<feature type="domain" description="Tyr recombinase" evidence="7">
    <location>
        <begin position="204"/>
        <end position="351"/>
    </location>
</feature>
<dbReference type="GO" id="GO:0046718">
    <property type="term" value="P:symbiont entry into host cell"/>
    <property type="evidence" value="ECO:0007669"/>
    <property type="project" value="UniProtKB-KW"/>
</dbReference>
<dbReference type="AlphaFoldDB" id="E6PP45"/>
<dbReference type="GO" id="GO:0015074">
    <property type="term" value="P:DNA integration"/>
    <property type="evidence" value="ECO:0007669"/>
    <property type="project" value="UniProtKB-KW"/>
</dbReference>
<evidence type="ECO:0000259" key="7">
    <source>
        <dbReference type="Pfam" id="PF00589"/>
    </source>
</evidence>
<evidence type="ECO:0000256" key="2">
    <source>
        <dbReference type="ARBA" id="ARBA00022908"/>
    </source>
</evidence>
<accession>E6PP45</accession>
<keyword evidence="6" id="KW-1160">Virus entry into host cell</keyword>
<keyword evidence="5" id="KW-1179">Viral genome integration</keyword>
<dbReference type="PANTHER" id="PTHR30629">
    <property type="entry name" value="PROPHAGE INTEGRASE"/>
    <property type="match status" value="1"/>
</dbReference>
<dbReference type="InterPro" id="IPR010998">
    <property type="entry name" value="Integrase_recombinase_N"/>
</dbReference>
<evidence type="ECO:0000256" key="1">
    <source>
        <dbReference type="ARBA" id="ARBA00008857"/>
    </source>
</evidence>
<sequence length="360" mass="41496">MPRPRNSENRGLPARWKHRHGAYYYSVPPGLEDLWEGKQQFRLGKTLPEAYRIWAERLGSTPEVRSVGQLLDRYALEVVPTKAPQTQESNQLAIKRLRAVFGALPISAIKPQTVYKYVDKRSVKTKSAEGRVTGGRVAAHREVEVLSHSFTKAVQWGYIDRHPFKFEVRLEGESPRTRYIEDWEVIESLSLPSTRKKGSVGMIQAYMRIKLITGLRRGDLLRLTMTDFQEDGIHVQPSKTANTTGKRLIIEWSAELRAAIEMAKATRPVLSPHLFCNRRGESYVDESGHAHGWDSMWQRFMERILSETKVKTKFTEHDLRAKCASDAETLAHARQLLAHADERTTMRVYRRRPERVKPLR</sequence>
<evidence type="ECO:0000256" key="5">
    <source>
        <dbReference type="ARBA" id="ARBA00023195"/>
    </source>
</evidence>
<dbReference type="PANTHER" id="PTHR30629:SF2">
    <property type="entry name" value="PROPHAGE INTEGRASE INTS-RELATED"/>
    <property type="match status" value="1"/>
</dbReference>
<name>E6PP45_9ZZZZ</name>
<keyword evidence="4" id="KW-0233">DNA recombination</keyword>
<dbReference type="Pfam" id="PF00589">
    <property type="entry name" value="Phage_integrase"/>
    <property type="match status" value="1"/>
</dbReference>
<dbReference type="EMBL" id="CABM01000030">
    <property type="protein sequence ID" value="CBH96697.1"/>
    <property type="molecule type" value="Genomic_DNA"/>
</dbReference>
<dbReference type="Gene3D" id="1.10.443.10">
    <property type="entry name" value="Intergrase catalytic core"/>
    <property type="match status" value="1"/>
</dbReference>
<reference evidence="8" key="1">
    <citation type="submission" date="2009-10" db="EMBL/GenBank/DDBJ databases">
        <title>Diversity of trophic interactions inside an arsenic-rich microbial ecosystem.</title>
        <authorList>
            <person name="Bertin P.N."/>
            <person name="Heinrich-Salmeron A."/>
            <person name="Pelletier E."/>
            <person name="Goulhen-Chollet F."/>
            <person name="Arsene-Ploetze F."/>
            <person name="Gallien S."/>
            <person name="Calteau A."/>
            <person name="Vallenet D."/>
            <person name="Casiot C."/>
            <person name="Chane-Woon-Ming B."/>
            <person name="Giloteaux L."/>
            <person name="Barakat M."/>
            <person name="Bonnefoy V."/>
            <person name="Bruneel O."/>
            <person name="Chandler M."/>
            <person name="Cleiss J."/>
            <person name="Duran R."/>
            <person name="Elbaz-Poulichet F."/>
            <person name="Fonknechten N."/>
            <person name="Lauga B."/>
            <person name="Mornico D."/>
            <person name="Ortet P."/>
            <person name="Schaeffer C."/>
            <person name="Siguier P."/>
            <person name="Alexander Thil Smith A."/>
            <person name="Van Dorsselaer A."/>
            <person name="Weissenbach J."/>
            <person name="Medigue C."/>
            <person name="Le Paslier D."/>
        </authorList>
    </citation>
    <scope>NUCLEOTIDE SEQUENCE</scope>
</reference>
<dbReference type="InterPro" id="IPR013762">
    <property type="entry name" value="Integrase-like_cat_sf"/>
</dbReference>
<dbReference type="SUPFAM" id="SSF56349">
    <property type="entry name" value="DNA breaking-rejoining enzymes"/>
    <property type="match status" value="1"/>
</dbReference>
<dbReference type="GO" id="GO:0075713">
    <property type="term" value="P:establishment of integrated proviral latency"/>
    <property type="evidence" value="ECO:0007669"/>
    <property type="project" value="UniProtKB-KW"/>
</dbReference>
<keyword evidence="3" id="KW-0238">DNA-binding</keyword>
<evidence type="ECO:0000256" key="4">
    <source>
        <dbReference type="ARBA" id="ARBA00023172"/>
    </source>
</evidence>
<dbReference type="GO" id="GO:0006310">
    <property type="term" value="P:DNA recombination"/>
    <property type="evidence" value="ECO:0007669"/>
    <property type="project" value="UniProtKB-KW"/>
</dbReference>
<protein>
    <submittedName>
        <fullName evidence="8">Phage integrase</fullName>
    </submittedName>
</protein>
<comment type="similarity">
    <text evidence="1">Belongs to the 'phage' integrase family.</text>
</comment>
<evidence type="ECO:0000313" key="8">
    <source>
        <dbReference type="EMBL" id="CBH96697.1"/>
    </source>
</evidence>
<dbReference type="GO" id="GO:0044826">
    <property type="term" value="P:viral genome integration into host DNA"/>
    <property type="evidence" value="ECO:0007669"/>
    <property type="project" value="UniProtKB-KW"/>
</dbReference>
<organism evidence="8">
    <name type="scientific">mine drainage metagenome</name>
    <dbReference type="NCBI Taxonomy" id="410659"/>
    <lineage>
        <taxon>unclassified sequences</taxon>
        <taxon>metagenomes</taxon>
        <taxon>ecological metagenomes</taxon>
    </lineage>
</organism>
<dbReference type="InterPro" id="IPR050808">
    <property type="entry name" value="Phage_Integrase"/>
</dbReference>
<dbReference type="InterPro" id="IPR002104">
    <property type="entry name" value="Integrase_catalytic"/>
</dbReference>
<dbReference type="InterPro" id="IPR011010">
    <property type="entry name" value="DNA_brk_join_enz"/>
</dbReference>
<keyword evidence="2" id="KW-0229">DNA integration</keyword>
<proteinExistence type="inferred from homology"/>
<comment type="caution">
    <text evidence="8">The sequence shown here is derived from an EMBL/GenBank/DDBJ whole genome shotgun (WGS) entry which is preliminary data.</text>
</comment>